<comment type="caution">
    <text evidence="1">The sequence shown here is derived from an EMBL/GenBank/DDBJ whole genome shotgun (WGS) entry which is preliminary data.</text>
</comment>
<name>A0A2P6RCT3_ROSCH</name>
<dbReference type="AlphaFoldDB" id="A0A2P6RCT3"/>
<protein>
    <submittedName>
        <fullName evidence="1">Uncharacterized protein</fullName>
    </submittedName>
</protein>
<sequence length="40" mass="4414">MLIVENEAWSPFVFSFESTSSEREAANNPGDQLTPLVSNV</sequence>
<keyword evidence="2" id="KW-1185">Reference proteome</keyword>
<proteinExistence type="predicted"/>
<reference evidence="1 2" key="1">
    <citation type="journal article" date="2018" name="Nat. Genet.">
        <title>The Rosa genome provides new insights in the design of modern roses.</title>
        <authorList>
            <person name="Bendahmane M."/>
        </authorList>
    </citation>
    <scope>NUCLEOTIDE SEQUENCE [LARGE SCALE GENOMIC DNA]</scope>
    <source>
        <strain evidence="2">cv. Old Blush</strain>
    </source>
</reference>
<evidence type="ECO:0000313" key="1">
    <source>
        <dbReference type="EMBL" id="PRQ44236.1"/>
    </source>
</evidence>
<accession>A0A2P6RCT3</accession>
<dbReference type="EMBL" id="PDCK01000041">
    <property type="protein sequence ID" value="PRQ44236.1"/>
    <property type="molecule type" value="Genomic_DNA"/>
</dbReference>
<organism evidence="1 2">
    <name type="scientific">Rosa chinensis</name>
    <name type="common">China rose</name>
    <dbReference type="NCBI Taxonomy" id="74649"/>
    <lineage>
        <taxon>Eukaryota</taxon>
        <taxon>Viridiplantae</taxon>
        <taxon>Streptophyta</taxon>
        <taxon>Embryophyta</taxon>
        <taxon>Tracheophyta</taxon>
        <taxon>Spermatophyta</taxon>
        <taxon>Magnoliopsida</taxon>
        <taxon>eudicotyledons</taxon>
        <taxon>Gunneridae</taxon>
        <taxon>Pentapetalae</taxon>
        <taxon>rosids</taxon>
        <taxon>fabids</taxon>
        <taxon>Rosales</taxon>
        <taxon>Rosaceae</taxon>
        <taxon>Rosoideae</taxon>
        <taxon>Rosoideae incertae sedis</taxon>
        <taxon>Rosa</taxon>
    </lineage>
</organism>
<evidence type="ECO:0000313" key="2">
    <source>
        <dbReference type="Proteomes" id="UP000238479"/>
    </source>
</evidence>
<dbReference type="Proteomes" id="UP000238479">
    <property type="component" value="Chromosome 3"/>
</dbReference>
<gene>
    <name evidence="1" type="ORF">RchiOBHm_Chr3g0477011</name>
</gene>
<dbReference type="Gramene" id="PRQ44236">
    <property type="protein sequence ID" value="PRQ44236"/>
    <property type="gene ID" value="RchiOBHm_Chr3g0477011"/>
</dbReference>